<feature type="region of interest" description="Disordered" evidence="6">
    <location>
        <begin position="483"/>
        <end position="505"/>
    </location>
</feature>
<comment type="similarity">
    <text evidence="2">Belongs to the CDC37 family.</text>
</comment>
<feature type="compositionally biased region" description="Basic and acidic residues" evidence="6">
    <location>
        <begin position="224"/>
        <end position="233"/>
    </location>
</feature>
<evidence type="ECO:0000256" key="6">
    <source>
        <dbReference type="SAM" id="MobiDB-lite"/>
    </source>
</evidence>
<evidence type="ECO:0000259" key="9">
    <source>
        <dbReference type="SMART" id="SM01071"/>
    </source>
</evidence>
<dbReference type="InterPro" id="IPR038189">
    <property type="entry name" value="Cdc37_Hsp90-bd_sf"/>
</dbReference>
<keyword evidence="11" id="KW-1185">Reference proteome</keyword>
<dbReference type="GO" id="GO:0019901">
    <property type="term" value="F:protein kinase binding"/>
    <property type="evidence" value="ECO:0007669"/>
    <property type="project" value="InterPro"/>
</dbReference>
<dbReference type="SMART" id="SM01071">
    <property type="entry name" value="CDC37_N"/>
    <property type="match status" value="1"/>
</dbReference>
<dbReference type="InterPro" id="IPR004918">
    <property type="entry name" value="Cdc37"/>
</dbReference>
<dbReference type="OrthoDB" id="440202at2759"/>
<dbReference type="GO" id="GO:0051082">
    <property type="term" value="F:unfolded protein binding"/>
    <property type="evidence" value="ECO:0007669"/>
    <property type="project" value="TreeGrafter"/>
</dbReference>
<reference evidence="10 11" key="1">
    <citation type="journal article" date="2016" name="Mol. Biol. Evol.">
        <title>Comparative Genomics of Early-Diverging Mushroom-Forming Fungi Provides Insights into the Origins of Lignocellulose Decay Capabilities.</title>
        <authorList>
            <person name="Nagy L.G."/>
            <person name="Riley R."/>
            <person name="Tritt A."/>
            <person name="Adam C."/>
            <person name="Daum C."/>
            <person name="Floudas D."/>
            <person name="Sun H."/>
            <person name="Yadav J.S."/>
            <person name="Pangilinan J."/>
            <person name="Larsson K.H."/>
            <person name="Matsuura K."/>
            <person name="Barry K."/>
            <person name="Labutti K."/>
            <person name="Kuo R."/>
            <person name="Ohm R.A."/>
            <person name="Bhattacharya S.S."/>
            <person name="Shirouzu T."/>
            <person name="Yoshinaga Y."/>
            <person name="Martin F.M."/>
            <person name="Grigoriev I.V."/>
            <person name="Hibbett D.S."/>
        </authorList>
    </citation>
    <scope>NUCLEOTIDE SEQUENCE [LARGE SCALE GENOMIC DNA]</scope>
    <source>
        <strain evidence="10 11">HHB12733</strain>
    </source>
</reference>
<accession>A0A165E248</accession>
<evidence type="ECO:0000256" key="3">
    <source>
        <dbReference type="ARBA" id="ARBA00022490"/>
    </source>
</evidence>
<evidence type="ECO:0000259" key="8">
    <source>
        <dbReference type="SMART" id="SM01070"/>
    </source>
</evidence>
<name>A0A165E248_9BASI</name>
<dbReference type="Pfam" id="PF08565">
    <property type="entry name" value="CDC37_M"/>
    <property type="match status" value="1"/>
</dbReference>
<feature type="region of interest" description="Disordered" evidence="6">
    <location>
        <begin position="1"/>
        <end position="24"/>
    </location>
</feature>
<organism evidence="10 11">
    <name type="scientific">Calocera cornea HHB12733</name>
    <dbReference type="NCBI Taxonomy" id="1353952"/>
    <lineage>
        <taxon>Eukaryota</taxon>
        <taxon>Fungi</taxon>
        <taxon>Dikarya</taxon>
        <taxon>Basidiomycota</taxon>
        <taxon>Agaricomycotina</taxon>
        <taxon>Dacrymycetes</taxon>
        <taxon>Dacrymycetales</taxon>
        <taxon>Dacrymycetaceae</taxon>
        <taxon>Calocera</taxon>
    </lineage>
</organism>
<dbReference type="SUPFAM" id="SSF101391">
    <property type="entry name" value="Hsp90 co-chaperone CDC37"/>
    <property type="match status" value="1"/>
</dbReference>
<feature type="domain" description="Cdc37 N-terminal" evidence="9">
    <location>
        <begin position="2"/>
        <end position="187"/>
    </location>
</feature>
<dbReference type="FunCoup" id="A0A165E248">
    <property type="interactions" value="474"/>
</dbReference>
<feature type="region of interest" description="Disordered" evidence="6">
    <location>
        <begin position="81"/>
        <end position="107"/>
    </location>
</feature>
<dbReference type="EMBL" id="KV424025">
    <property type="protein sequence ID" value="KZT53950.1"/>
    <property type="molecule type" value="Genomic_DNA"/>
</dbReference>
<gene>
    <name evidence="10" type="ORF">CALCODRAFT_439378</name>
</gene>
<evidence type="ECO:0000313" key="10">
    <source>
        <dbReference type="EMBL" id="KZT53950.1"/>
    </source>
</evidence>
<evidence type="ECO:0000259" key="7">
    <source>
        <dbReference type="SMART" id="SM01069"/>
    </source>
</evidence>
<feature type="domain" description="Cdc37 C-terminal" evidence="7">
    <location>
        <begin position="392"/>
        <end position="503"/>
    </location>
</feature>
<feature type="region of interest" description="Disordered" evidence="6">
    <location>
        <begin position="169"/>
        <end position="258"/>
    </location>
</feature>
<comment type="subcellular location">
    <subcellularLocation>
        <location evidence="1">Cytoplasm</location>
    </subcellularLocation>
</comment>
<keyword evidence="3" id="KW-0963">Cytoplasm</keyword>
<dbReference type="Pfam" id="PF03234">
    <property type="entry name" value="CDC37_N"/>
    <property type="match status" value="1"/>
</dbReference>
<dbReference type="InterPro" id="IPR013855">
    <property type="entry name" value="Cdc37_N_dom"/>
</dbReference>
<keyword evidence="4" id="KW-0143">Chaperone</keyword>
<feature type="compositionally biased region" description="Acidic residues" evidence="6">
    <location>
        <begin position="239"/>
        <end position="254"/>
    </location>
</feature>
<evidence type="ECO:0000256" key="1">
    <source>
        <dbReference type="ARBA" id="ARBA00004496"/>
    </source>
</evidence>
<dbReference type="GO" id="GO:0051087">
    <property type="term" value="F:protein-folding chaperone binding"/>
    <property type="evidence" value="ECO:0007669"/>
    <property type="project" value="TreeGrafter"/>
</dbReference>
<evidence type="ECO:0000256" key="5">
    <source>
        <dbReference type="ARBA" id="ARBA00031396"/>
    </source>
</evidence>
<dbReference type="SMART" id="SM01069">
    <property type="entry name" value="CDC37_C"/>
    <property type="match status" value="1"/>
</dbReference>
<evidence type="ECO:0000256" key="4">
    <source>
        <dbReference type="ARBA" id="ARBA00023186"/>
    </source>
</evidence>
<dbReference type="Pfam" id="PF08564">
    <property type="entry name" value="CDC37_C"/>
    <property type="match status" value="1"/>
</dbReference>
<feature type="compositionally biased region" description="Basic and acidic residues" evidence="6">
    <location>
        <begin position="7"/>
        <end position="24"/>
    </location>
</feature>
<dbReference type="Gene3D" id="1.20.58.610">
    <property type="entry name" value="Cdc37, Hsp90 binding domain"/>
    <property type="match status" value="1"/>
</dbReference>
<feature type="compositionally biased region" description="Basic and acidic residues" evidence="6">
    <location>
        <begin position="484"/>
        <end position="497"/>
    </location>
</feature>
<feature type="domain" description="Cdc37 Hsp90 binding" evidence="8">
    <location>
        <begin position="186"/>
        <end position="377"/>
    </location>
</feature>
<dbReference type="SMART" id="SM01070">
    <property type="entry name" value="CDC37_M"/>
    <property type="match status" value="1"/>
</dbReference>
<dbReference type="STRING" id="1353952.A0A165E248"/>
<evidence type="ECO:0000313" key="11">
    <source>
        <dbReference type="Proteomes" id="UP000076842"/>
    </source>
</evidence>
<dbReference type="InParanoid" id="A0A165E248"/>
<dbReference type="GO" id="GO:0005737">
    <property type="term" value="C:cytoplasm"/>
    <property type="evidence" value="ECO:0007669"/>
    <property type="project" value="UniProtKB-SubCell"/>
</dbReference>
<dbReference type="InterPro" id="IPR013874">
    <property type="entry name" value="Cdc37_Hsp90-bd"/>
</dbReference>
<dbReference type="InterPro" id="IPR013873">
    <property type="entry name" value="Cdc37_C"/>
</dbReference>
<proteinExistence type="inferred from homology"/>
<feature type="compositionally biased region" description="Basic and acidic residues" evidence="6">
    <location>
        <begin position="169"/>
        <end position="190"/>
    </location>
</feature>
<sequence length="505" mass="56570">MPLNYSKWDKLELSDDSDIEGHPNVDKKSLIRWKQRDIHERREVRKHKMNELDEEIKTSNILLPRIAALISAVSTNGPKEFSSLTERLKTQPSADGPAELPGAPKPPSYDEMILQLLYKVWGDVKDNSGVDVQDQEKLEKALVKELKGHEQKLGERVKECQEELKTLEEESHAKITSDDIHEGWDSKDVEIAPSAPPPKHKKAHKTTETTIETLNSPKPVDLPRAPEVKRGGEETSGYEADEADDDDDEEDGEDLPTLTPDLLQFSRIGVGKYAESYQFLQKNKSVLGPGALDALFMAGYQAQLKKDSKYALACIHQALLLQYCEKLGKDGIALFFQRMSSGNQKAQAVFMKDVNDTYTLMKQRVEATRAEESEGRETIQLQVENGVNSISFNIPEGPPPPDDRPLEISFEGVEEGEQPDLEEIRAWLKRRWAIWQGFTPKLRKALESKSLERVNKVLEDMSVEEAEKVVADMQEGGILNFAEEGIRDETPAGKAAREAGASASA</sequence>
<dbReference type="PANTHER" id="PTHR12800:SF4">
    <property type="entry name" value="HSP90 CO-CHAPERONE CDC37"/>
    <property type="match status" value="1"/>
</dbReference>
<dbReference type="AlphaFoldDB" id="A0A165E248"/>
<protein>
    <recommendedName>
        <fullName evidence="5">Hsp90 chaperone protein kinase-targeting subunit</fullName>
    </recommendedName>
</protein>
<dbReference type="GO" id="GO:0006457">
    <property type="term" value="P:protein folding"/>
    <property type="evidence" value="ECO:0007669"/>
    <property type="project" value="TreeGrafter"/>
</dbReference>
<evidence type="ECO:0000256" key="2">
    <source>
        <dbReference type="ARBA" id="ARBA00006222"/>
    </source>
</evidence>
<dbReference type="GO" id="GO:0050821">
    <property type="term" value="P:protein stabilization"/>
    <property type="evidence" value="ECO:0007669"/>
    <property type="project" value="TreeGrafter"/>
</dbReference>
<dbReference type="PANTHER" id="PTHR12800">
    <property type="entry name" value="CDC37-RELATED"/>
    <property type="match status" value="1"/>
</dbReference>
<dbReference type="GO" id="GO:0031072">
    <property type="term" value="F:heat shock protein binding"/>
    <property type="evidence" value="ECO:0007669"/>
    <property type="project" value="TreeGrafter"/>
</dbReference>
<dbReference type="Proteomes" id="UP000076842">
    <property type="component" value="Unassembled WGS sequence"/>
</dbReference>
<feature type="compositionally biased region" description="Polar residues" evidence="6">
    <location>
        <begin position="81"/>
        <end position="93"/>
    </location>
</feature>